<dbReference type="InterPro" id="IPR006311">
    <property type="entry name" value="TAT_signal"/>
</dbReference>
<evidence type="ECO:0000313" key="5">
    <source>
        <dbReference type="Proteomes" id="UP000183868"/>
    </source>
</evidence>
<evidence type="ECO:0000259" key="1">
    <source>
        <dbReference type="Pfam" id="PF04015"/>
    </source>
</evidence>
<evidence type="ECO:0000313" key="2">
    <source>
        <dbReference type="EMBL" id="APF20919.1"/>
    </source>
</evidence>
<dbReference type="PROSITE" id="PS51318">
    <property type="entry name" value="TAT"/>
    <property type="match status" value="1"/>
</dbReference>
<dbReference type="PaxDb" id="880073-Calab_0992"/>
<dbReference type="OrthoDB" id="1094759at2"/>
<accession>H1XVC0</accession>
<dbReference type="Proteomes" id="UP000004671">
    <property type="component" value="Chromosome"/>
</dbReference>
<dbReference type="HOGENOM" id="CLU_061159_0_0_0"/>
<feature type="domain" description="DUF362" evidence="1">
    <location>
        <begin position="138"/>
        <end position="242"/>
    </location>
</feature>
<name>H1XVC0_CALAY</name>
<keyword evidence="4" id="KW-1185">Reference proteome</keyword>
<protein>
    <recommendedName>
        <fullName evidence="1">DUF362 domain-containing protein</fullName>
    </recommendedName>
</protein>
<dbReference type="Proteomes" id="UP000183868">
    <property type="component" value="Chromosome"/>
</dbReference>
<dbReference type="RefSeq" id="WP_006927651.1">
    <property type="nucleotide sequence ID" value="NZ_CM001402.1"/>
</dbReference>
<reference evidence="3 4" key="1">
    <citation type="submission" date="2011-09" db="EMBL/GenBank/DDBJ databases">
        <title>The permanent draft genome of Caldithrix abyssi DSM 13497.</title>
        <authorList>
            <consortium name="US DOE Joint Genome Institute (JGI-PGF)"/>
            <person name="Lucas S."/>
            <person name="Han J."/>
            <person name="Lapidus A."/>
            <person name="Bruce D."/>
            <person name="Goodwin L."/>
            <person name="Pitluck S."/>
            <person name="Peters L."/>
            <person name="Kyrpides N."/>
            <person name="Mavromatis K."/>
            <person name="Ivanova N."/>
            <person name="Mikhailova N."/>
            <person name="Chertkov O."/>
            <person name="Detter J.C."/>
            <person name="Tapia R."/>
            <person name="Han C."/>
            <person name="Land M."/>
            <person name="Hauser L."/>
            <person name="Markowitz V."/>
            <person name="Cheng J.-F."/>
            <person name="Hugenholtz P."/>
            <person name="Woyke T."/>
            <person name="Wu D."/>
            <person name="Spring S."/>
            <person name="Brambilla E."/>
            <person name="Klenk H.-P."/>
            <person name="Eisen J.A."/>
        </authorList>
    </citation>
    <scope>NUCLEOTIDE SEQUENCE [LARGE SCALE GENOMIC DNA]</scope>
    <source>
        <strain evidence="3 4">DSM 13497</strain>
    </source>
</reference>
<sequence precursor="true">MSSAITRRSFLKTGIAAGAALYLPLSAPLFSQSESRKKSTVILIRRKDLFSKTGKIQPEVVQEMLDEALLKLTGRENIHAAWTSIINKDDMVGIKSNVWRPLPTPIEVESAIKKRLLQVGVKENNVDIDDRRVLRNPIFQKATALINVRPMRTHAWSGVGSLIKNYIMFVPRPADYHPDSCADLAAIWKLPIVKDKTRLNILVMFTPLFHGMGPHHFNPRFTWRYNGLLVGFDPVAVDAVGVQIIQAKRRLYFGEDRPINPPPKHIVLAETRHALGYANPQKIELITLGWQKDLLL</sequence>
<dbReference type="Pfam" id="PF04015">
    <property type="entry name" value="DUF362"/>
    <property type="match status" value="1"/>
</dbReference>
<dbReference type="KEGG" id="caby:Cabys_4174"/>
<reference evidence="2 5" key="2">
    <citation type="submission" date="2016-11" db="EMBL/GenBank/DDBJ databases">
        <title>Genomic analysis of Caldithrix abyssi and proposal of a novel bacterial phylum Caldithrichaeota.</title>
        <authorList>
            <person name="Kublanov I."/>
            <person name="Sigalova O."/>
            <person name="Gavrilov S."/>
            <person name="Lebedinsky A."/>
            <person name="Ivanova N."/>
            <person name="Daum C."/>
            <person name="Reddy T."/>
            <person name="Klenk H.P."/>
            <person name="Goker M."/>
            <person name="Reva O."/>
            <person name="Miroshnichenko M."/>
            <person name="Kyprides N."/>
            <person name="Woyke T."/>
            <person name="Gelfand M."/>
        </authorList>
    </citation>
    <scope>NUCLEOTIDE SEQUENCE [LARGE SCALE GENOMIC DNA]</scope>
    <source>
        <strain evidence="2 5">LF13</strain>
    </source>
</reference>
<dbReference type="InterPro" id="IPR007160">
    <property type="entry name" value="DUF362"/>
</dbReference>
<evidence type="ECO:0000313" key="4">
    <source>
        <dbReference type="Proteomes" id="UP000004671"/>
    </source>
</evidence>
<proteinExistence type="predicted"/>
<dbReference type="InParanoid" id="H1XVC0"/>
<gene>
    <name evidence="2" type="ORF">Cabys_4174</name>
    <name evidence="3" type="ORF">Calab_0992</name>
</gene>
<dbReference type="EMBL" id="CM001402">
    <property type="protein sequence ID" value="EHO40626.1"/>
    <property type="molecule type" value="Genomic_DNA"/>
</dbReference>
<dbReference type="eggNOG" id="COG2006">
    <property type="taxonomic scope" value="Bacteria"/>
</dbReference>
<dbReference type="STRING" id="880073.Cabys_4174"/>
<dbReference type="AlphaFoldDB" id="H1XVC0"/>
<dbReference type="EMBL" id="CP018099">
    <property type="protein sequence ID" value="APF20919.1"/>
    <property type="molecule type" value="Genomic_DNA"/>
</dbReference>
<evidence type="ECO:0000313" key="3">
    <source>
        <dbReference type="EMBL" id="EHO40626.1"/>
    </source>
</evidence>
<organism evidence="3 4">
    <name type="scientific">Caldithrix abyssi DSM 13497</name>
    <dbReference type="NCBI Taxonomy" id="880073"/>
    <lineage>
        <taxon>Bacteria</taxon>
        <taxon>Pseudomonadati</taxon>
        <taxon>Calditrichota</taxon>
        <taxon>Calditrichia</taxon>
        <taxon>Calditrichales</taxon>
        <taxon>Calditrichaceae</taxon>
        <taxon>Caldithrix</taxon>
    </lineage>
</organism>